<reference evidence="1" key="1">
    <citation type="submission" date="2021-01" db="EMBL/GenBank/DDBJ databases">
        <title>Whole genome shotgun sequence of Planotetraspora thailandica NBRC 104271.</title>
        <authorList>
            <person name="Komaki H."/>
            <person name="Tamura T."/>
        </authorList>
    </citation>
    <scope>NUCLEOTIDE SEQUENCE</scope>
    <source>
        <strain evidence="1">NBRC 104271</strain>
    </source>
</reference>
<dbReference type="EMBL" id="BOOR01000007">
    <property type="protein sequence ID" value="GII52817.1"/>
    <property type="molecule type" value="Genomic_DNA"/>
</dbReference>
<protein>
    <submittedName>
        <fullName evidence="1">Uncharacterized protein</fullName>
    </submittedName>
</protein>
<comment type="caution">
    <text evidence="1">The sequence shown here is derived from an EMBL/GenBank/DDBJ whole genome shotgun (WGS) entry which is preliminary data.</text>
</comment>
<keyword evidence="2" id="KW-1185">Reference proteome</keyword>
<name>A0A8J3UWP5_9ACTN</name>
<gene>
    <name evidence="1" type="ORF">Pth03_12060</name>
</gene>
<accession>A0A8J3UWP5</accession>
<organism evidence="1 2">
    <name type="scientific">Planotetraspora thailandica</name>
    <dbReference type="NCBI Taxonomy" id="487172"/>
    <lineage>
        <taxon>Bacteria</taxon>
        <taxon>Bacillati</taxon>
        <taxon>Actinomycetota</taxon>
        <taxon>Actinomycetes</taxon>
        <taxon>Streptosporangiales</taxon>
        <taxon>Streptosporangiaceae</taxon>
        <taxon>Planotetraspora</taxon>
    </lineage>
</organism>
<evidence type="ECO:0000313" key="1">
    <source>
        <dbReference type="EMBL" id="GII52817.1"/>
    </source>
</evidence>
<dbReference type="AlphaFoldDB" id="A0A8J3UWP5"/>
<dbReference type="Proteomes" id="UP000605992">
    <property type="component" value="Unassembled WGS sequence"/>
</dbReference>
<dbReference type="InterPro" id="IPR036291">
    <property type="entry name" value="NAD(P)-bd_dom_sf"/>
</dbReference>
<dbReference type="SUPFAM" id="SSF51735">
    <property type="entry name" value="NAD(P)-binding Rossmann-fold domains"/>
    <property type="match status" value="1"/>
</dbReference>
<evidence type="ECO:0000313" key="2">
    <source>
        <dbReference type="Proteomes" id="UP000605992"/>
    </source>
</evidence>
<dbReference type="Gene3D" id="3.40.50.720">
    <property type="entry name" value="NAD(P)-binding Rossmann-like Domain"/>
    <property type="match status" value="1"/>
</dbReference>
<proteinExistence type="predicted"/>
<sequence length="292" mass="30630">MPPDGARIRLAGGRASLLPALPTPKGWITASFSVLSPGTEKRHLAATVMGRDKASGYMTIGGEETLGWRLAPVPHGAPFHPQGKGTLSAPAGTPVRIAALGRFQLMAALGLTHLSGARDLTGALVIGSGPVALGCALELQRRGAVGIRVLTRRPNAAIAQAPGVQCVREVTPQSVPLAIYATGSPQGTAELVRTGGTLGVLGTPDGHDVIPTLSIHRRALTVVGMHELADHHPRRYQATYTEVVTWLCGQVTPRQLDTWCRIVPGHLAPSVFASLAGPDRPEEPVIIFSWEA</sequence>